<comment type="function">
    <text evidence="10">The soluble form promotes endothelial cell migration and filopodia formation during sprouting angiogenesis via a FAK-dependent mechanism.</text>
</comment>
<dbReference type="InterPro" id="IPR051418">
    <property type="entry name" value="Spondin/Thrombospondin_T1"/>
</dbReference>
<dbReference type="InterPro" id="IPR056991">
    <property type="entry name" value="TSP1_TSH7A-B_C"/>
</dbReference>
<dbReference type="Gene3D" id="2.20.100.10">
    <property type="entry name" value="Thrombospondin type-1 (TSP1) repeat"/>
    <property type="match status" value="9"/>
</dbReference>
<dbReference type="PANTHER" id="PTHR11311:SF8">
    <property type="entry name" value="THROMBOSPONDIN TYPE-1 DOMAIN-CONTAINING PROTEIN 7A"/>
    <property type="match status" value="1"/>
</dbReference>
<dbReference type="SUPFAM" id="SSF82895">
    <property type="entry name" value="TSP-1 type 1 repeat"/>
    <property type="match status" value="10"/>
</dbReference>
<feature type="transmembrane region" description="Helical" evidence="12">
    <location>
        <begin position="1567"/>
        <end position="1590"/>
    </location>
</feature>
<dbReference type="GeneID" id="101590652"/>
<name>A0A6P6DC18_OCTDE</name>
<feature type="region of interest" description="Disordered" evidence="11">
    <location>
        <begin position="1098"/>
        <end position="1120"/>
    </location>
</feature>
<feature type="domain" description="Thrombospondin type-1" evidence="14">
    <location>
        <begin position="1479"/>
        <end position="1518"/>
    </location>
</feature>
<feature type="domain" description="Spondin-like TSP1" evidence="13">
    <location>
        <begin position="597"/>
        <end position="655"/>
    </location>
</feature>
<dbReference type="InterPro" id="IPR000884">
    <property type="entry name" value="TSP1_rpt"/>
</dbReference>
<evidence type="ECO:0000256" key="9">
    <source>
        <dbReference type="ARBA" id="ARBA00055483"/>
    </source>
</evidence>
<evidence type="ECO:0000256" key="6">
    <source>
        <dbReference type="ARBA" id="ARBA00023136"/>
    </source>
</evidence>
<evidence type="ECO:0000256" key="2">
    <source>
        <dbReference type="ARBA" id="ARBA00022692"/>
    </source>
</evidence>
<evidence type="ECO:0000256" key="10">
    <source>
        <dbReference type="ARBA" id="ARBA00056892"/>
    </source>
</evidence>
<dbReference type="GO" id="GO:0016020">
    <property type="term" value="C:membrane"/>
    <property type="evidence" value="ECO:0007669"/>
    <property type="project" value="UniProtKB-SubCell"/>
</dbReference>
<protein>
    <submittedName>
        <fullName evidence="16">Thrombospondin type-1 domain-containing protein 7A</fullName>
    </submittedName>
</protein>
<dbReference type="InterPro" id="IPR036383">
    <property type="entry name" value="TSP1_rpt_sf"/>
</dbReference>
<dbReference type="FunFam" id="2.20.100.10:FF:000018">
    <property type="entry name" value="Thrombospondin type 1 domain containing 7A"/>
    <property type="match status" value="1"/>
</dbReference>
<evidence type="ECO:0000256" key="3">
    <source>
        <dbReference type="ARBA" id="ARBA00022729"/>
    </source>
</evidence>
<dbReference type="FunFam" id="2.20.100.10:FF:000050">
    <property type="entry name" value="Thrombospondin type 1 domain containing 7B"/>
    <property type="match status" value="1"/>
</dbReference>
<evidence type="ECO:0000256" key="1">
    <source>
        <dbReference type="ARBA" id="ARBA00004479"/>
    </source>
</evidence>
<dbReference type="Proteomes" id="UP000515203">
    <property type="component" value="Unplaced"/>
</dbReference>
<evidence type="ECO:0000256" key="5">
    <source>
        <dbReference type="ARBA" id="ARBA00022989"/>
    </source>
</evidence>
<dbReference type="RefSeq" id="XP_023557173.1">
    <property type="nucleotide sequence ID" value="XM_023701405.1"/>
</dbReference>
<comment type="subcellular location">
    <subcellularLocation>
        <location evidence="1">Membrane</location>
        <topology evidence="1">Single-pass type I membrane protein</topology>
    </subcellularLocation>
</comment>
<dbReference type="PROSITE" id="PS50092">
    <property type="entry name" value="TSP1"/>
    <property type="match status" value="10"/>
</dbReference>
<keyword evidence="8" id="KW-0325">Glycoprotein</keyword>
<dbReference type="SMART" id="SM00209">
    <property type="entry name" value="TSP1"/>
    <property type="match status" value="12"/>
</dbReference>
<keyword evidence="6 12" id="KW-0472">Membrane</keyword>
<reference evidence="16" key="1">
    <citation type="submission" date="2025-08" db="UniProtKB">
        <authorList>
            <consortium name="RefSeq"/>
        </authorList>
    </citation>
    <scope>IDENTIFICATION</scope>
</reference>
<proteinExistence type="predicted"/>
<evidence type="ECO:0000259" key="13">
    <source>
        <dbReference type="Pfam" id="PF19028"/>
    </source>
</evidence>
<feature type="domain" description="Spondin-like TSP1" evidence="13">
    <location>
        <begin position="159"/>
        <end position="210"/>
    </location>
</feature>
<feature type="domain" description="Spondin-like TSP1" evidence="13">
    <location>
        <begin position="321"/>
        <end position="376"/>
    </location>
</feature>
<feature type="non-terminal residue" evidence="16">
    <location>
        <position position="1"/>
    </location>
</feature>
<keyword evidence="15" id="KW-1185">Reference proteome</keyword>
<dbReference type="CTD" id="221981"/>
<evidence type="ECO:0000256" key="4">
    <source>
        <dbReference type="ARBA" id="ARBA00022737"/>
    </source>
</evidence>
<evidence type="ECO:0000259" key="14">
    <source>
        <dbReference type="Pfam" id="PF23308"/>
    </source>
</evidence>
<feature type="domain" description="Spondin-like TSP1" evidence="13">
    <location>
        <begin position="998"/>
        <end position="1040"/>
    </location>
</feature>
<organism evidence="15 16">
    <name type="scientific">Octodon degus</name>
    <name type="common">Degu</name>
    <name type="synonym">Sciurus degus</name>
    <dbReference type="NCBI Taxonomy" id="10160"/>
    <lineage>
        <taxon>Eukaryota</taxon>
        <taxon>Metazoa</taxon>
        <taxon>Chordata</taxon>
        <taxon>Craniata</taxon>
        <taxon>Vertebrata</taxon>
        <taxon>Euteleostomi</taxon>
        <taxon>Mammalia</taxon>
        <taxon>Eutheria</taxon>
        <taxon>Euarchontoglires</taxon>
        <taxon>Glires</taxon>
        <taxon>Rodentia</taxon>
        <taxon>Hystricomorpha</taxon>
        <taxon>Octodontidae</taxon>
        <taxon>Octodon</taxon>
    </lineage>
</organism>
<evidence type="ECO:0000256" key="7">
    <source>
        <dbReference type="ARBA" id="ARBA00023157"/>
    </source>
</evidence>
<accession>A0A6P6DC18</accession>
<evidence type="ECO:0000313" key="15">
    <source>
        <dbReference type="Proteomes" id="UP000515203"/>
    </source>
</evidence>
<keyword evidence="4" id="KW-0677">Repeat</keyword>
<keyword evidence="2 12" id="KW-0812">Transmembrane</keyword>
<evidence type="ECO:0000256" key="12">
    <source>
        <dbReference type="SAM" id="Phobius"/>
    </source>
</evidence>
<evidence type="ECO:0000256" key="11">
    <source>
        <dbReference type="SAM" id="MobiDB-lite"/>
    </source>
</evidence>
<gene>
    <name evidence="16" type="primary">Thsd7a</name>
</gene>
<dbReference type="FunFam" id="2.20.100.10:FF:000019">
    <property type="entry name" value="Thrombospondin type 1 domain containing 7A"/>
    <property type="match status" value="1"/>
</dbReference>
<dbReference type="FunFam" id="2.20.100.10:FF:000020">
    <property type="entry name" value="Thrombospondin type 1 domain containing 7A"/>
    <property type="match status" value="1"/>
</dbReference>
<evidence type="ECO:0000313" key="16">
    <source>
        <dbReference type="RefSeq" id="XP_023557173.1"/>
    </source>
</evidence>
<dbReference type="Pfam" id="PF00090">
    <property type="entry name" value="TSP_1"/>
    <property type="match status" value="3"/>
</dbReference>
<dbReference type="FunFam" id="2.20.100.10:FF:000014">
    <property type="entry name" value="Thrombospondin type 1 domain containing 7A"/>
    <property type="match status" value="1"/>
</dbReference>
<keyword evidence="7" id="KW-1015">Disulfide bond</keyword>
<dbReference type="FunFam" id="2.20.100.10:FF:000015">
    <property type="entry name" value="Thrombospondin, type I, domain containing 7A"/>
    <property type="match status" value="1"/>
</dbReference>
<dbReference type="Pfam" id="PF19028">
    <property type="entry name" value="TSP1_spondin"/>
    <property type="match status" value="5"/>
</dbReference>
<evidence type="ECO:0000256" key="8">
    <source>
        <dbReference type="ARBA" id="ARBA00023180"/>
    </source>
</evidence>
<keyword evidence="5 12" id="KW-1133">Transmembrane helix</keyword>
<dbReference type="Pfam" id="PF23308">
    <property type="entry name" value="TSP1_TSH7A-B_C"/>
    <property type="match status" value="1"/>
</dbReference>
<feature type="compositionally biased region" description="Basic and acidic residues" evidence="11">
    <location>
        <begin position="245"/>
        <end position="259"/>
    </location>
</feature>
<sequence length="1617" mass="179659">LLLLCPGPGRAAAQGEAEAPSPYLWKTGPWGRCMGDGCGPGGVQTRAVWCAHAEGWTTLHTNCKQVGRPSNQQNCFKVCDWHKELYDWRLGPWNQCQPVISKSLERALECTRGEEGIQVREIACVQKDKDLPAEDTICEYFEPKPLLEQACLIPCRQDCIVSQFSVWSECSKTCGSGLQHRTRHVVAPPRFGGSGCPNLTEFQVCQAGPCEAEESLYSLQVTPWSTCVLPHLRPARQARRRGRNRDRGKGVKDPEARELLKKKRNRNRQNRQENRHWDIQIGYQTREVVCINKTGKVADLSFCQQEKLPTTFQSCVITKECQVSEWSEWSPCSKVCQAETSSSPTGVRVRTRTIRQFPVGSEKECPELEEKEACVAPEDAAAPCSTYGWRTTEWTECRVDPLLSQQDKRRGNQTALCGGGVQTREAYCVQTNDNLLAHLSTHKDKEASKPVDSKLCTGPVPNSTRLCHIPCPIECEVSPWSAWGPCTYENCNDQQGKKGFKLRKRRITNEPTGGSGGTGNCPHLLEAIPCEEPSCYDWKPVRLGDCEPDNGKECGPGTQVQEAVCINSDGEEVERRLCRDAILPIPVACDVPCPRDCVLSAWSPWSSCSHTCSGKTTEGKKTRTRSILAFAGAGGIRCPNSSALQETRSCNEHPCTVYHWQTGPWGQCIEDTSVSSFNTTAAWNGEASCSVGMQTRKVICVRVNVGQVGPKKCPESLRPETVRPCLIPCKKDCIVTPYSDWTPCPSACKEGDSRVRKQSRHRVVIQVPANGGRDCTEPLYEEKACEASPVRQSYRWKTHKWRRCQLVPWSVQQDVPGAQEGCGPGRQARAITCRKQDGGQAGIHECLRDAGPVPALTQACQVPCQDDCQLTSWSKFSPCNGDCGAVRTRKRSIVGKSKKKEKCKNSQLYPLIETQYCPCDKYSAQPVGNWSDCILPEGKAELLLGLKMQGSDVKECGQGYRYQAMACYDQKGRLVETSRCNSHGYIEEACIIPCPSDCKLSEWSNWSRCSKSCGSGVKVRSKWLREKPYNGGRPCPKLDHVNQIRTLLVHKRECMSKERKMVEYTAESLEPFSFVWAFVRAWKSDSITVVNSHYVQSVGDRQKNDPKTNSDPALSGGRKTVPFPDGAVQALPSEALLSVAVRTVVCVPSAGTRREREAQCGGGTRTRNISCVVSDGSTDDFSKVVDEEFCADVEPIVDGDKKVFLEEPCTQPCPGNSSRTQPIWGFPPRARVECMQNTADGPSEVVEDYLCDPEEMPLGSRECKLPCPEDCVMSEWGPWTLCALPCNQSSYRQRSADPIRRPGGEGRACPDAVEKEPCVLNKNCFHYDYNVTDWSTCQLSEKAVCGNGIKTRLLDCVRSDGKSVDLKYCEEVGDCYLEDWSPWSLCQLTCVNGEDLGFGGIQVRSKAVIIQELENQHLCPEQMLETRSCDDGQCYEYQWMASAWKGSSRTVWCQRSDGVNVTGGCLVLSQPEADRSCDPPCSQPHSYCSETKTCRCEEGYTEVMSSNSTLEQCTLIPVVVMPTVEDKRGDVKTSRAIHPTQPSVNPAGRERSWFLQPFGPDGRLKTWVYGVAAGAFVLLVFIVSMIYLACKKPKKPQRRQNNRLKPLTLAYDGDADM</sequence>
<dbReference type="FunFam" id="2.20.100.10:FF:000027">
    <property type="entry name" value="Thrombospondin type 1 domain containing 7A"/>
    <property type="match status" value="1"/>
</dbReference>
<dbReference type="FunCoup" id="A0A6P6DC18">
    <property type="interactions" value="611"/>
</dbReference>
<feature type="region of interest" description="Disordered" evidence="11">
    <location>
        <begin position="236"/>
        <end position="273"/>
    </location>
</feature>
<dbReference type="PANTHER" id="PTHR11311">
    <property type="entry name" value="SPONDIN"/>
    <property type="match status" value="1"/>
</dbReference>
<keyword evidence="3" id="KW-0732">Signal</keyword>
<dbReference type="OrthoDB" id="5814848at2759"/>
<feature type="domain" description="Spondin-like TSP1" evidence="13">
    <location>
        <begin position="1375"/>
        <end position="1434"/>
    </location>
</feature>
<dbReference type="InParanoid" id="A0A6P6DC18"/>
<dbReference type="InterPro" id="IPR044004">
    <property type="entry name" value="TSP1_spondin_dom"/>
</dbReference>
<comment type="function">
    <text evidence="9">Plays a role in actin cytoskeleton rearrangement.</text>
</comment>
<dbReference type="FunFam" id="2.20.100.10:FF:000031">
    <property type="entry name" value="Thrombospondin type 1 domain containing 7A"/>
    <property type="match status" value="1"/>
</dbReference>
<feature type="compositionally biased region" description="Basic residues" evidence="11">
    <location>
        <begin position="260"/>
        <end position="269"/>
    </location>
</feature>